<dbReference type="PANTHER" id="PTHR46683:SF1">
    <property type="entry name" value="OROTATE PHOSPHORIBOSYLTRANSFERASE 1-RELATED"/>
    <property type="match status" value="1"/>
</dbReference>
<dbReference type="GO" id="GO:0004588">
    <property type="term" value="F:orotate phosphoribosyltransferase activity"/>
    <property type="evidence" value="ECO:0007669"/>
    <property type="project" value="UniProtKB-UniRule"/>
</dbReference>
<evidence type="ECO:0000313" key="10">
    <source>
        <dbReference type="EMBL" id="RCN56755.1"/>
    </source>
</evidence>
<dbReference type="GO" id="GO:0006207">
    <property type="term" value="P:'de novo' pyrimidine nucleobase biosynthetic process"/>
    <property type="evidence" value="ECO:0007669"/>
    <property type="project" value="TreeGrafter"/>
</dbReference>
<comment type="caution">
    <text evidence="10">The sequence shown here is derived from an EMBL/GenBank/DDBJ whole genome shotgun (WGS) entry which is preliminary data.</text>
</comment>
<evidence type="ECO:0000256" key="1">
    <source>
        <dbReference type="ARBA" id="ARBA00003769"/>
    </source>
</evidence>
<dbReference type="UniPathway" id="UPA00070">
    <property type="reaction ID" value="UER00119"/>
</dbReference>
<dbReference type="EC" id="2.4.2.10" evidence="5 9"/>
<dbReference type="FunFam" id="3.40.50.2020:FF:000008">
    <property type="entry name" value="Orotate phosphoribosyltransferase"/>
    <property type="match status" value="1"/>
</dbReference>
<dbReference type="PANTHER" id="PTHR46683">
    <property type="entry name" value="OROTATE PHOSPHORIBOSYLTRANSFERASE 1-RELATED"/>
    <property type="match status" value="1"/>
</dbReference>
<comment type="function">
    <text evidence="1 9">Catalyzes the transfer of a ribosyl phosphate group from 5-phosphoribose 1-diphosphate to orotate, leading to the formation of orotidine monophosphate (OMP).</text>
</comment>
<keyword evidence="6 9" id="KW-0328">Glycosyltransferase</keyword>
<feature type="binding site" description="in other chain" evidence="9">
    <location>
        <begin position="124"/>
        <end position="132"/>
    </location>
    <ligand>
        <name>5-phospho-alpha-D-ribose 1-diphosphate</name>
        <dbReference type="ChEBI" id="CHEBI:58017"/>
        <note>ligand shared between dimeric partners</note>
    </ligand>
</feature>
<evidence type="ECO:0000256" key="4">
    <source>
        <dbReference type="ARBA" id="ARBA00011738"/>
    </source>
</evidence>
<dbReference type="InterPro" id="IPR029057">
    <property type="entry name" value="PRTase-like"/>
</dbReference>
<dbReference type="CDD" id="cd06223">
    <property type="entry name" value="PRTases_typeI"/>
    <property type="match status" value="1"/>
</dbReference>
<evidence type="ECO:0000256" key="2">
    <source>
        <dbReference type="ARBA" id="ARBA00004889"/>
    </source>
</evidence>
<gene>
    <name evidence="9" type="primary">pyrE</name>
    <name evidence="10" type="ORF">C4900_13395</name>
</gene>
<comment type="pathway">
    <text evidence="2 9">Pyrimidine metabolism; UMP biosynthesis via de novo pathway; UMP from orotate: step 1/2.</text>
</comment>
<keyword evidence="11" id="KW-1185">Reference proteome</keyword>
<evidence type="ECO:0000256" key="9">
    <source>
        <dbReference type="HAMAP-Rule" id="MF_01208"/>
    </source>
</evidence>
<dbReference type="GO" id="GO:0005737">
    <property type="term" value="C:cytoplasm"/>
    <property type="evidence" value="ECO:0007669"/>
    <property type="project" value="TreeGrafter"/>
</dbReference>
<dbReference type="InterPro" id="IPR004467">
    <property type="entry name" value="Or_phspho_trans_dom"/>
</dbReference>
<reference evidence="10 11" key="1">
    <citation type="submission" date="2018-02" db="EMBL/GenBank/DDBJ databases">
        <title>Insights into the biology of acidophilic members of the Acidiferrobacteraceae family derived from comparative genomic analyses.</title>
        <authorList>
            <person name="Issotta F."/>
            <person name="Thyssen C."/>
            <person name="Mena C."/>
            <person name="Moya A."/>
            <person name="Bellenberg S."/>
            <person name="Sproer C."/>
            <person name="Covarrubias P.C."/>
            <person name="Sand W."/>
            <person name="Quatrini R."/>
            <person name="Vera M."/>
        </authorList>
    </citation>
    <scope>NUCLEOTIDE SEQUENCE [LARGE SCALE GENOMIC DNA]</scope>
    <source>
        <strain evidence="11">m-1</strain>
    </source>
</reference>
<evidence type="ECO:0000313" key="11">
    <source>
        <dbReference type="Proteomes" id="UP000253250"/>
    </source>
</evidence>
<feature type="binding site" evidence="9">
    <location>
        <position position="156"/>
    </location>
    <ligand>
        <name>orotate</name>
        <dbReference type="ChEBI" id="CHEBI:30839"/>
    </ligand>
</feature>
<dbReference type="Pfam" id="PF00156">
    <property type="entry name" value="Pribosyltran"/>
    <property type="match status" value="1"/>
</dbReference>
<feature type="binding site" description="in other chain" evidence="9">
    <location>
        <position position="26"/>
    </location>
    <ligand>
        <name>5-phospho-alpha-D-ribose 1-diphosphate</name>
        <dbReference type="ChEBI" id="CHEBI:58017"/>
        <note>ligand shared between dimeric partners</note>
    </ligand>
</feature>
<comment type="catalytic activity">
    <reaction evidence="9">
        <text>orotidine 5'-phosphate + diphosphate = orotate + 5-phospho-alpha-D-ribose 1-diphosphate</text>
        <dbReference type="Rhea" id="RHEA:10380"/>
        <dbReference type="ChEBI" id="CHEBI:30839"/>
        <dbReference type="ChEBI" id="CHEBI:33019"/>
        <dbReference type="ChEBI" id="CHEBI:57538"/>
        <dbReference type="ChEBI" id="CHEBI:58017"/>
        <dbReference type="EC" id="2.4.2.10"/>
    </reaction>
</comment>
<feature type="binding site" description="in other chain" evidence="9">
    <location>
        <begin position="72"/>
        <end position="73"/>
    </location>
    <ligand>
        <name>5-phospho-alpha-D-ribose 1-diphosphate</name>
        <dbReference type="ChEBI" id="CHEBI:58017"/>
        <note>ligand shared between dimeric partners</note>
    </ligand>
</feature>
<dbReference type="AlphaFoldDB" id="A0A1C2FY45"/>
<protein>
    <recommendedName>
        <fullName evidence="5 9">Orotate phosphoribosyltransferase</fullName>
        <shortName evidence="9">OPRT</shortName>
        <shortName evidence="9">OPRTase</shortName>
        <ecNumber evidence="5 9">2.4.2.10</ecNumber>
    </recommendedName>
</protein>
<dbReference type="SUPFAM" id="SSF53271">
    <property type="entry name" value="PRTase-like"/>
    <property type="match status" value="1"/>
</dbReference>
<sequence>MNDTQDAFFDLAVSCGALTFGAFTLKSGRQSPYFFNAAAFASGRALTELGRLYARAAEAAGLGYDVIFGPAYKGIPLAVALASGLALEYGRDTPYCFNRKEAKDHGEGGVTVGAPLRGRVLVIDDVISAGTSIAESARIIADAGATLAGVVIALDREERGNGAQSAAAEVATRHHVPVVSLGRLSGLLAYLGRRQGLGQYREAIADYRARYGASTTD</sequence>
<comment type="cofactor">
    <cofactor evidence="9">
        <name>Mg(2+)</name>
        <dbReference type="ChEBI" id="CHEBI:18420"/>
    </cofactor>
</comment>
<dbReference type="NCBIfam" id="TIGR00336">
    <property type="entry name" value="pyrE"/>
    <property type="match status" value="1"/>
</dbReference>
<keyword evidence="7 9" id="KW-0808">Transferase</keyword>
<evidence type="ECO:0000256" key="5">
    <source>
        <dbReference type="ARBA" id="ARBA00011971"/>
    </source>
</evidence>
<comment type="subunit">
    <text evidence="4 9">Homodimer.</text>
</comment>
<dbReference type="GO" id="GO:0046132">
    <property type="term" value="P:pyrimidine ribonucleoside biosynthetic process"/>
    <property type="evidence" value="ECO:0007669"/>
    <property type="project" value="TreeGrafter"/>
</dbReference>
<dbReference type="Proteomes" id="UP000253250">
    <property type="component" value="Unassembled WGS sequence"/>
</dbReference>
<feature type="binding site" description="in other chain" evidence="9">
    <location>
        <position position="100"/>
    </location>
    <ligand>
        <name>5-phospho-alpha-D-ribose 1-diphosphate</name>
        <dbReference type="ChEBI" id="CHEBI:58017"/>
        <note>ligand shared between dimeric partners</note>
    </ligand>
</feature>
<dbReference type="GO" id="GO:0000287">
    <property type="term" value="F:magnesium ion binding"/>
    <property type="evidence" value="ECO:0007669"/>
    <property type="project" value="UniProtKB-UniRule"/>
</dbReference>
<evidence type="ECO:0000256" key="8">
    <source>
        <dbReference type="ARBA" id="ARBA00022975"/>
    </source>
</evidence>
<evidence type="ECO:0000256" key="3">
    <source>
        <dbReference type="ARBA" id="ARBA00006340"/>
    </source>
</evidence>
<dbReference type="OrthoDB" id="9779060at2"/>
<dbReference type="STRING" id="163359.A9R16_03930"/>
<accession>A0A1C2FY45</accession>
<keyword evidence="8 9" id="KW-0665">Pyrimidine biosynthesis</keyword>
<name>A0A1C2FY45_9GAMM</name>
<dbReference type="RefSeq" id="WP_065972008.1">
    <property type="nucleotide sequence ID" value="NZ_CP080624.1"/>
</dbReference>
<dbReference type="Gene3D" id="3.40.50.2020">
    <property type="match status" value="1"/>
</dbReference>
<organism evidence="10 11">
    <name type="scientific">Acidiferrobacter thiooxydans</name>
    <dbReference type="NCBI Taxonomy" id="163359"/>
    <lineage>
        <taxon>Bacteria</taxon>
        <taxon>Pseudomonadati</taxon>
        <taxon>Pseudomonadota</taxon>
        <taxon>Gammaproteobacteria</taxon>
        <taxon>Acidiferrobacterales</taxon>
        <taxon>Acidiferrobacteraceae</taxon>
        <taxon>Acidiferrobacter</taxon>
    </lineage>
</organism>
<feature type="binding site" evidence="9">
    <location>
        <position position="128"/>
    </location>
    <ligand>
        <name>orotate</name>
        <dbReference type="ChEBI" id="CHEBI:30839"/>
    </ligand>
</feature>
<dbReference type="InterPro" id="IPR000836">
    <property type="entry name" value="PRTase_dom"/>
</dbReference>
<keyword evidence="9" id="KW-0460">Magnesium</keyword>
<feature type="binding site" evidence="9">
    <location>
        <position position="99"/>
    </location>
    <ligand>
        <name>5-phospho-alpha-D-ribose 1-diphosphate</name>
        <dbReference type="ChEBI" id="CHEBI:58017"/>
        <note>ligand shared between dimeric partners</note>
    </ligand>
</feature>
<dbReference type="GO" id="GO:0044205">
    <property type="term" value="P:'de novo' UMP biosynthetic process"/>
    <property type="evidence" value="ECO:0007669"/>
    <property type="project" value="UniProtKB-UniRule"/>
</dbReference>
<dbReference type="HAMAP" id="MF_01208">
    <property type="entry name" value="PyrE"/>
    <property type="match status" value="1"/>
</dbReference>
<feature type="binding site" evidence="9">
    <location>
        <begin position="34"/>
        <end position="35"/>
    </location>
    <ligand>
        <name>orotate</name>
        <dbReference type="ChEBI" id="CHEBI:30839"/>
    </ligand>
</feature>
<dbReference type="EMBL" id="PSYR01000002">
    <property type="protein sequence ID" value="RCN56755.1"/>
    <property type="molecule type" value="Genomic_DNA"/>
</dbReference>
<feature type="binding site" evidence="9">
    <location>
        <position position="103"/>
    </location>
    <ligand>
        <name>5-phospho-alpha-D-ribose 1-diphosphate</name>
        <dbReference type="ChEBI" id="CHEBI:58017"/>
        <note>ligand shared between dimeric partners</note>
    </ligand>
</feature>
<proteinExistence type="inferred from homology"/>
<feature type="binding site" evidence="9">
    <location>
        <position position="105"/>
    </location>
    <ligand>
        <name>5-phospho-alpha-D-ribose 1-diphosphate</name>
        <dbReference type="ChEBI" id="CHEBI:58017"/>
        <note>ligand shared between dimeric partners</note>
    </ligand>
</feature>
<comment type="similarity">
    <text evidence="3 9">Belongs to the purine/pyrimidine phosphoribosyltransferase family. PyrE subfamily.</text>
</comment>
<dbReference type="InterPro" id="IPR023031">
    <property type="entry name" value="OPRT"/>
</dbReference>
<evidence type="ECO:0000256" key="6">
    <source>
        <dbReference type="ARBA" id="ARBA00022676"/>
    </source>
</evidence>
<evidence type="ECO:0000256" key="7">
    <source>
        <dbReference type="ARBA" id="ARBA00022679"/>
    </source>
</evidence>